<evidence type="ECO:0000259" key="5">
    <source>
        <dbReference type="PROSITE" id="PS51192"/>
    </source>
</evidence>
<dbReference type="Pfam" id="PF00271">
    <property type="entry name" value="Helicase_C"/>
    <property type="match status" value="1"/>
</dbReference>
<dbReference type="Gene3D" id="1.20.120.1080">
    <property type="match status" value="1"/>
</dbReference>
<dbReference type="SMART" id="SM00847">
    <property type="entry name" value="HA2"/>
    <property type="match status" value="1"/>
</dbReference>
<dbReference type="NCBIfam" id="TIGR01970">
    <property type="entry name" value="DEAH_box_HrpB"/>
    <property type="match status" value="1"/>
</dbReference>
<dbReference type="InterPro" id="IPR014001">
    <property type="entry name" value="Helicase_ATP-bd"/>
</dbReference>
<dbReference type="Pfam" id="PF04408">
    <property type="entry name" value="WHD_HA2"/>
    <property type="match status" value="1"/>
</dbReference>
<evidence type="ECO:0000313" key="8">
    <source>
        <dbReference type="Proteomes" id="UP001596472"/>
    </source>
</evidence>
<evidence type="ECO:0000256" key="4">
    <source>
        <dbReference type="ARBA" id="ARBA00022840"/>
    </source>
</evidence>
<dbReference type="InterPro" id="IPR007502">
    <property type="entry name" value="Helicase-assoc_dom"/>
</dbReference>
<reference evidence="8" key="1">
    <citation type="journal article" date="2019" name="Int. J. Syst. Evol. Microbiol.">
        <title>The Global Catalogue of Microorganisms (GCM) 10K type strain sequencing project: providing services to taxonomists for standard genome sequencing and annotation.</title>
        <authorList>
            <consortium name="The Broad Institute Genomics Platform"/>
            <consortium name="The Broad Institute Genome Sequencing Center for Infectious Disease"/>
            <person name="Wu L."/>
            <person name="Ma J."/>
        </authorList>
    </citation>
    <scope>NUCLEOTIDE SEQUENCE [LARGE SCALE GENOMIC DNA]</scope>
    <source>
        <strain evidence="8">CGMCC 4.1467</strain>
    </source>
</reference>
<sequence>MENIRLGGWFLPSLDEAVRLPVHEIEEDLRAAVASEGARVLLKAPTGSGKSTAVPGMLRDAGLEGRILVIEPRRMAARMLAGWVARQRGGTVGAEVGYAVRFDSRYGRETKVIYLTDGLFQRWLQDDPELSGVSAVVFDEFHERRLAVDVALGRCLDLQESARPDLRVVVMSATLETGGLAKFLEPAVLLEAGGRTFPVEISYRASKPVRDRSGRMAEAPVWEQVAAACREALTDPDCGDVLCFLPGTHEIRRTVELLENAGWARERQVFPLYSGLPPAAQEAAVGPCRRGKIIVSTNVAETSLTIDGVRTVIDAGLARVSGFDPRRGISTLLVQKISRAAADQRAGRAGRTAAGRCIRLWSESEHARREGFEVPEVRRVDLSEVVLLLLACGVEDVAEFRWLETPSKEGLERALGLLHDLGATDAEGNITEEGKAMAALPLEPRFARLMMAGVEQGCVSEMAFVCAAVQGEGIWASRKGGGGEFVRKDDFTDFQAEWRGFDAAAGMNFDPRRVSQFGVRGRGSRELAQGFERLLNLASKRGWPTEAVDFSARREAVGHAMLAGFSDRLGVKVGEATLACRLVGKRKGKLDDQSAAKRSAAFVAAEITEVEGREVVTYLKRATAVELAWLREIFPEDFKEVDGAAWDESRRRVVARRELRFRDLVLESKDSDQGVNLDAAAEELARRVLGGELVLKKWDAAVEQWCARLACLSEWMPEMEMPCWGDDDKAAAVAQICHGATSYKEIKDAAVWPVLKEWLSVPQRAVLDSYAPERLDLVNGRSAKVTYEYGKDPWIGLRVRDLFGVWETPTIAGGKVPVLVHVQAPNQRAWQMTKDLESFWRSGYSQMRKDLAGRYPKHPWPEDPRGEK</sequence>
<dbReference type="InterPro" id="IPR048333">
    <property type="entry name" value="HA2_WH"/>
</dbReference>
<evidence type="ECO:0000256" key="3">
    <source>
        <dbReference type="ARBA" id="ARBA00022806"/>
    </source>
</evidence>
<organism evidence="7 8">
    <name type="scientific">Haloferula chungangensis</name>
    <dbReference type="NCBI Taxonomy" id="1048331"/>
    <lineage>
        <taxon>Bacteria</taxon>
        <taxon>Pseudomonadati</taxon>
        <taxon>Verrucomicrobiota</taxon>
        <taxon>Verrucomicrobiia</taxon>
        <taxon>Verrucomicrobiales</taxon>
        <taxon>Verrucomicrobiaceae</taxon>
        <taxon>Haloferula</taxon>
    </lineage>
</organism>
<evidence type="ECO:0000259" key="6">
    <source>
        <dbReference type="PROSITE" id="PS51194"/>
    </source>
</evidence>
<keyword evidence="4" id="KW-0067">ATP-binding</keyword>
<dbReference type="SMART" id="SM00487">
    <property type="entry name" value="DEXDc"/>
    <property type="match status" value="1"/>
</dbReference>
<dbReference type="InterPro" id="IPR027417">
    <property type="entry name" value="P-loop_NTPase"/>
</dbReference>
<dbReference type="Pfam" id="PF00270">
    <property type="entry name" value="DEAD"/>
    <property type="match status" value="1"/>
</dbReference>
<evidence type="ECO:0000256" key="1">
    <source>
        <dbReference type="ARBA" id="ARBA00022741"/>
    </source>
</evidence>
<dbReference type="PROSITE" id="PS51194">
    <property type="entry name" value="HELICASE_CTER"/>
    <property type="match status" value="1"/>
</dbReference>
<evidence type="ECO:0000313" key="7">
    <source>
        <dbReference type="EMBL" id="MFC7335679.1"/>
    </source>
</evidence>
<gene>
    <name evidence="7" type="primary">hrpB</name>
    <name evidence="7" type="ORF">ACFQY0_00705</name>
</gene>
<dbReference type="EC" id="3.6.4.13" evidence="7"/>
<dbReference type="SUPFAM" id="SSF52540">
    <property type="entry name" value="P-loop containing nucleoside triphosphate hydrolases"/>
    <property type="match status" value="1"/>
</dbReference>
<dbReference type="InterPro" id="IPR013689">
    <property type="entry name" value="RNA_helicase_ATP-dep_HrpB_C"/>
</dbReference>
<keyword evidence="2 7" id="KW-0378">Hydrolase</keyword>
<dbReference type="EMBL" id="JBHTBS010000001">
    <property type="protein sequence ID" value="MFC7335679.1"/>
    <property type="molecule type" value="Genomic_DNA"/>
</dbReference>
<dbReference type="SMART" id="SM00490">
    <property type="entry name" value="HELICc"/>
    <property type="match status" value="1"/>
</dbReference>
<dbReference type="PANTHER" id="PTHR43519">
    <property type="entry name" value="ATP-DEPENDENT RNA HELICASE HRPB"/>
    <property type="match status" value="1"/>
</dbReference>
<keyword evidence="1" id="KW-0547">Nucleotide-binding</keyword>
<dbReference type="PANTHER" id="PTHR43519:SF1">
    <property type="entry name" value="ATP-DEPENDENT RNA HELICASE HRPB"/>
    <property type="match status" value="1"/>
</dbReference>
<feature type="domain" description="Helicase ATP-binding" evidence="5">
    <location>
        <begin position="31"/>
        <end position="193"/>
    </location>
</feature>
<proteinExistence type="predicted"/>
<dbReference type="PROSITE" id="PS51192">
    <property type="entry name" value="HELICASE_ATP_BIND_1"/>
    <property type="match status" value="1"/>
</dbReference>
<name>A0ABW2L1S8_9BACT</name>
<dbReference type="RefSeq" id="WP_379708034.1">
    <property type="nucleotide sequence ID" value="NZ_JBHTBS010000001.1"/>
</dbReference>
<protein>
    <submittedName>
        <fullName evidence="7">ATP-dependent helicase HrpB</fullName>
        <ecNumber evidence="7">3.6.4.13</ecNumber>
    </submittedName>
</protein>
<keyword evidence="3 7" id="KW-0347">Helicase</keyword>
<dbReference type="GO" id="GO:0016787">
    <property type="term" value="F:hydrolase activity"/>
    <property type="evidence" value="ECO:0007669"/>
    <property type="project" value="UniProtKB-KW"/>
</dbReference>
<dbReference type="InterPro" id="IPR001650">
    <property type="entry name" value="Helicase_C-like"/>
</dbReference>
<keyword evidence="8" id="KW-1185">Reference proteome</keyword>
<comment type="caution">
    <text evidence="7">The sequence shown here is derived from an EMBL/GenBank/DDBJ whole genome shotgun (WGS) entry which is preliminary data.</text>
</comment>
<dbReference type="PIRSF" id="PIRSF005496">
    <property type="entry name" value="ATP_hel_hrpB"/>
    <property type="match status" value="1"/>
</dbReference>
<dbReference type="Gene3D" id="3.40.50.300">
    <property type="entry name" value="P-loop containing nucleotide triphosphate hydrolases"/>
    <property type="match status" value="2"/>
</dbReference>
<feature type="domain" description="Helicase C-terminal" evidence="6">
    <location>
        <begin position="221"/>
        <end position="393"/>
    </location>
</feature>
<dbReference type="GO" id="GO:0003724">
    <property type="term" value="F:RNA helicase activity"/>
    <property type="evidence" value="ECO:0007669"/>
    <property type="project" value="UniProtKB-EC"/>
</dbReference>
<dbReference type="InterPro" id="IPR011545">
    <property type="entry name" value="DEAD/DEAH_box_helicase_dom"/>
</dbReference>
<accession>A0ABW2L1S8</accession>
<dbReference type="Proteomes" id="UP001596472">
    <property type="component" value="Unassembled WGS sequence"/>
</dbReference>
<dbReference type="Pfam" id="PF08482">
    <property type="entry name" value="HrpB_C"/>
    <property type="match status" value="1"/>
</dbReference>
<dbReference type="CDD" id="cd18791">
    <property type="entry name" value="SF2_C_RHA"/>
    <property type="match status" value="1"/>
</dbReference>
<dbReference type="InterPro" id="IPR049614">
    <property type="entry name" value="HrpB_DEXH"/>
</dbReference>
<evidence type="ECO:0000256" key="2">
    <source>
        <dbReference type="ARBA" id="ARBA00022801"/>
    </source>
</evidence>
<dbReference type="CDD" id="cd17990">
    <property type="entry name" value="DEXHc_HrpB"/>
    <property type="match status" value="1"/>
</dbReference>
<dbReference type="InterPro" id="IPR010225">
    <property type="entry name" value="HrpB"/>
</dbReference>